<dbReference type="Proteomes" id="UP000010388">
    <property type="component" value="Chromosome"/>
</dbReference>
<dbReference type="STRING" id="292564.Cyagr_1494"/>
<sequence length="62" mass="6847">MGHPVASTAGHARSASALERFGHWLADTINHAWGNPGEEALHRPPLIGVQPYSDSPPRRRRR</sequence>
<reference evidence="3" key="1">
    <citation type="journal article" date="2013" name="Proc. Natl. Acad. Sci. U.S.A.">
        <title>Improving the coverage of the cyanobacterial phylum using diversity-driven genome sequencing.</title>
        <authorList>
            <person name="Shih P.M."/>
            <person name="Wu D."/>
            <person name="Latifi A."/>
            <person name="Axen S.D."/>
            <person name="Fewer D.P."/>
            <person name="Talla E."/>
            <person name="Calteau A."/>
            <person name="Cai F."/>
            <person name="Tandeau de Marsac N."/>
            <person name="Rippka R."/>
            <person name="Herdman M."/>
            <person name="Sivonen K."/>
            <person name="Coursin T."/>
            <person name="Laurent T."/>
            <person name="Goodwin L."/>
            <person name="Nolan M."/>
            <person name="Davenport K.W."/>
            <person name="Han C.S."/>
            <person name="Rubin E.M."/>
            <person name="Eisen J.A."/>
            <person name="Woyke T."/>
            <person name="Gugger M."/>
            <person name="Kerfeld C.A."/>
        </authorList>
    </citation>
    <scope>NUCLEOTIDE SEQUENCE [LARGE SCALE GENOMIC DNA]</scope>
    <source>
        <strain evidence="3">ATCC 27147 / PCC 6307</strain>
    </source>
</reference>
<gene>
    <name evidence="2" type="ordered locus">Cyagr_1494</name>
</gene>
<dbReference type="AlphaFoldDB" id="K9P6Q6"/>
<organism evidence="2 3">
    <name type="scientific">Cyanobium gracile (strain ATCC 27147 / PCC 6307)</name>
    <dbReference type="NCBI Taxonomy" id="292564"/>
    <lineage>
        <taxon>Bacteria</taxon>
        <taxon>Bacillati</taxon>
        <taxon>Cyanobacteriota</taxon>
        <taxon>Cyanophyceae</taxon>
        <taxon>Synechococcales</taxon>
        <taxon>Prochlorococcaceae</taxon>
        <taxon>Cyanobium</taxon>
    </lineage>
</organism>
<dbReference type="KEGG" id="cgc:Cyagr_1494"/>
<feature type="region of interest" description="Disordered" evidence="1">
    <location>
        <begin position="34"/>
        <end position="62"/>
    </location>
</feature>
<name>K9P6Q6_CYAGP</name>
<dbReference type="EMBL" id="CP003495">
    <property type="protein sequence ID" value="AFY28658.1"/>
    <property type="molecule type" value="Genomic_DNA"/>
</dbReference>
<dbReference type="eggNOG" id="ENOG5030RHC">
    <property type="taxonomic scope" value="Bacteria"/>
</dbReference>
<proteinExistence type="predicted"/>
<evidence type="ECO:0000313" key="2">
    <source>
        <dbReference type="EMBL" id="AFY28658.1"/>
    </source>
</evidence>
<accession>K9P6Q6</accession>
<protein>
    <submittedName>
        <fullName evidence="2">Uncharacterized protein</fullName>
    </submittedName>
</protein>
<evidence type="ECO:0000313" key="3">
    <source>
        <dbReference type="Proteomes" id="UP000010388"/>
    </source>
</evidence>
<evidence type="ECO:0000256" key="1">
    <source>
        <dbReference type="SAM" id="MobiDB-lite"/>
    </source>
</evidence>
<dbReference type="HOGENOM" id="CLU_2896556_0_0_3"/>